<dbReference type="EMBL" id="HBIV01003417">
    <property type="protein sequence ID" value="CAE0647266.1"/>
    <property type="molecule type" value="Transcribed_RNA"/>
</dbReference>
<organism evidence="2">
    <name type="scientific">Lotharella globosa</name>
    <dbReference type="NCBI Taxonomy" id="91324"/>
    <lineage>
        <taxon>Eukaryota</taxon>
        <taxon>Sar</taxon>
        <taxon>Rhizaria</taxon>
        <taxon>Cercozoa</taxon>
        <taxon>Chlorarachniophyceae</taxon>
        <taxon>Lotharella</taxon>
    </lineage>
</organism>
<evidence type="ECO:0000256" key="1">
    <source>
        <dbReference type="SAM" id="MobiDB-lite"/>
    </source>
</evidence>
<feature type="compositionally biased region" description="Polar residues" evidence="1">
    <location>
        <begin position="170"/>
        <end position="180"/>
    </location>
</feature>
<reference evidence="2" key="1">
    <citation type="submission" date="2021-01" db="EMBL/GenBank/DDBJ databases">
        <authorList>
            <person name="Corre E."/>
            <person name="Pelletier E."/>
            <person name="Niang G."/>
            <person name="Scheremetjew M."/>
            <person name="Finn R."/>
            <person name="Kale V."/>
            <person name="Holt S."/>
            <person name="Cochrane G."/>
            <person name="Meng A."/>
            <person name="Brown T."/>
            <person name="Cohen L."/>
        </authorList>
    </citation>
    <scope>NUCLEOTIDE SEQUENCE</scope>
    <source>
        <strain evidence="2">CCCM811</strain>
    </source>
</reference>
<name>A0A6V3J0S6_9EUKA</name>
<feature type="region of interest" description="Disordered" evidence="1">
    <location>
        <begin position="105"/>
        <end position="131"/>
    </location>
</feature>
<gene>
    <name evidence="2" type="ORF">LGLO00237_LOCUS2336</name>
    <name evidence="3" type="ORF">LGLO00237_LOCUS2337</name>
</gene>
<protein>
    <recommendedName>
        <fullName evidence="4">Endonuclease/exonuclease/phosphatase domain-containing protein</fullName>
    </recommendedName>
</protein>
<dbReference type="AlphaFoldDB" id="A0A6V3J0S6"/>
<evidence type="ECO:0000313" key="2">
    <source>
        <dbReference type="EMBL" id="CAE0647266.1"/>
    </source>
</evidence>
<evidence type="ECO:0000313" key="3">
    <source>
        <dbReference type="EMBL" id="CAE0647267.1"/>
    </source>
</evidence>
<feature type="region of interest" description="Disordered" evidence="1">
    <location>
        <begin position="160"/>
        <end position="196"/>
    </location>
</feature>
<proteinExistence type="predicted"/>
<evidence type="ECO:0008006" key="4">
    <source>
        <dbReference type="Google" id="ProtNLM"/>
    </source>
</evidence>
<dbReference type="Gene3D" id="3.60.10.10">
    <property type="entry name" value="Endonuclease/exonuclease/phosphatase"/>
    <property type="match status" value="1"/>
</dbReference>
<dbReference type="InterPro" id="IPR036691">
    <property type="entry name" value="Endo/exonu/phosph_ase_sf"/>
</dbReference>
<sequence length="277" mass="30104">MVFSSAYLGKEPMTYSVKGWNGTLDYLWYTHSSIGVEHAKPVFETPFQAEIIRNEGLPSAAIPSDHMPIGATFVPIAPSEEVKQWMKAKAAKEAKARAKAKAKTKARAKAKAKTKTSCPLGKKQRRPKNKVDGVRSMDLKKAAAKRSARKTMLRVTLERLRKKRGELKNTDGQATQTQKQGDADEKSETPVQLGSVDSLPGWVMVDEKSTASGSMRAGTKGWVIMDASSVMDGDLNAASNEAQLSRNDPSPGLFPSLFSLLMPQSLACGHAPPQTVF</sequence>
<feature type="compositionally biased region" description="Basic residues" evidence="1">
    <location>
        <begin position="105"/>
        <end position="114"/>
    </location>
</feature>
<accession>A0A6V3J0S6</accession>
<dbReference type="EMBL" id="HBIV01003418">
    <property type="protein sequence ID" value="CAE0647267.1"/>
    <property type="molecule type" value="Transcribed_RNA"/>
</dbReference>